<evidence type="ECO:0000313" key="2">
    <source>
        <dbReference type="EMBL" id="QEG35438.1"/>
    </source>
</evidence>
<evidence type="ECO:0000313" key="3">
    <source>
        <dbReference type="Proteomes" id="UP000323917"/>
    </source>
</evidence>
<evidence type="ECO:0000256" key="1">
    <source>
        <dbReference type="SAM" id="MobiDB-lite"/>
    </source>
</evidence>
<organism evidence="2 3">
    <name type="scientific">Bythopirellula goksoeyrii</name>
    <dbReference type="NCBI Taxonomy" id="1400387"/>
    <lineage>
        <taxon>Bacteria</taxon>
        <taxon>Pseudomonadati</taxon>
        <taxon>Planctomycetota</taxon>
        <taxon>Planctomycetia</taxon>
        <taxon>Pirellulales</taxon>
        <taxon>Lacipirellulaceae</taxon>
        <taxon>Bythopirellula</taxon>
    </lineage>
</organism>
<feature type="compositionally biased region" description="Polar residues" evidence="1">
    <location>
        <begin position="15"/>
        <end position="26"/>
    </location>
</feature>
<dbReference type="KEGG" id="bgok:Pr1d_27370"/>
<gene>
    <name evidence="2" type="ORF">Pr1d_27370</name>
</gene>
<protein>
    <submittedName>
        <fullName evidence="2">Uncharacterized protein</fullName>
    </submittedName>
</protein>
<keyword evidence="3" id="KW-1185">Reference proteome</keyword>
<dbReference type="AlphaFoldDB" id="A0A5B9Q926"/>
<accession>A0A5B9Q926</accession>
<sequence length="127" mass="14136">MLEMGHCRQIESPKTKLTNQQTNQHSPPLGQSRHQSTFDGEKTFEDQEHCDQRSKCDGSRLGIGEDHETDDRVEESHQQINEESPPSPIGDLVFEAHCARSIHFESSGAPLPVVCLTTETNTPPLSS</sequence>
<proteinExistence type="predicted"/>
<feature type="compositionally biased region" description="Basic and acidic residues" evidence="1">
    <location>
        <begin position="1"/>
        <end position="14"/>
    </location>
</feature>
<dbReference type="EMBL" id="CP042913">
    <property type="protein sequence ID" value="QEG35438.1"/>
    <property type="molecule type" value="Genomic_DNA"/>
</dbReference>
<dbReference type="Proteomes" id="UP000323917">
    <property type="component" value="Chromosome"/>
</dbReference>
<feature type="region of interest" description="Disordered" evidence="1">
    <location>
        <begin position="1"/>
        <end position="90"/>
    </location>
</feature>
<name>A0A5B9Q926_9BACT</name>
<reference evidence="2 3" key="1">
    <citation type="submission" date="2019-08" db="EMBL/GenBank/DDBJ databases">
        <title>Deep-cultivation of Planctomycetes and their phenomic and genomic characterization uncovers novel biology.</title>
        <authorList>
            <person name="Wiegand S."/>
            <person name="Jogler M."/>
            <person name="Boedeker C."/>
            <person name="Pinto D."/>
            <person name="Vollmers J."/>
            <person name="Rivas-Marin E."/>
            <person name="Kohn T."/>
            <person name="Peeters S.H."/>
            <person name="Heuer A."/>
            <person name="Rast P."/>
            <person name="Oberbeckmann S."/>
            <person name="Bunk B."/>
            <person name="Jeske O."/>
            <person name="Meyerdierks A."/>
            <person name="Storesund J.E."/>
            <person name="Kallscheuer N."/>
            <person name="Luecker S."/>
            <person name="Lage O.M."/>
            <person name="Pohl T."/>
            <person name="Merkel B.J."/>
            <person name="Hornburger P."/>
            <person name="Mueller R.-W."/>
            <person name="Bruemmer F."/>
            <person name="Labrenz M."/>
            <person name="Spormann A.M."/>
            <person name="Op den Camp H."/>
            <person name="Overmann J."/>
            <person name="Amann R."/>
            <person name="Jetten M.S.M."/>
            <person name="Mascher T."/>
            <person name="Medema M.H."/>
            <person name="Devos D.P."/>
            <person name="Kaster A.-K."/>
            <person name="Ovreas L."/>
            <person name="Rohde M."/>
            <person name="Galperin M.Y."/>
            <person name="Jogler C."/>
        </authorList>
    </citation>
    <scope>NUCLEOTIDE SEQUENCE [LARGE SCALE GENOMIC DNA]</scope>
    <source>
        <strain evidence="2 3">Pr1d</strain>
    </source>
</reference>
<feature type="compositionally biased region" description="Basic and acidic residues" evidence="1">
    <location>
        <begin position="39"/>
        <end position="77"/>
    </location>
</feature>